<feature type="compositionally biased region" description="Gly residues" evidence="1">
    <location>
        <begin position="104"/>
        <end position="129"/>
    </location>
</feature>
<protein>
    <recommendedName>
        <fullName evidence="4">Transmembrane protein</fullName>
    </recommendedName>
</protein>
<accession>A0A645EC98</accession>
<sequence>MGVHLGLHADSIFGRLLRRDASKAARAMLCIGLAAMIAFGAYSLFTTSFIRLLTAPLQSASMAHREFRPSGEIALDGSSGERPNDLSELPELSSGSGVQPSQSGAGGSGQNPGSDGQGGALFGGEGRNGAQGESEAGNAAVLIAQYVCIIVLFGAATYGVAKQSGRRKRRAQNREPGEIVVVEENDASGAS</sequence>
<comment type="caution">
    <text evidence="3">The sequence shown here is derived from an EMBL/GenBank/DDBJ whole genome shotgun (WGS) entry which is preliminary data.</text>
</comment>
<feature type="region of interest" description="Disordered" evidence="1">
    <location>
        <begin position="163"/>
        <end position="191"/>
    </location>
</feature>
<evidence type="ECO:0000313" key="3">
    <source>
        <dbReference type="EMBL" id="MPM98282.1"/>
    </source>
</evidence>
<keyword evidence="2" id="KW-0812">Transmembrane</keyword>
<gene>
    <name evidence="3" type="ORF">SDC9_145467</name>
</gene>
<feature type="transmembrane region" description="Helical" evidence="2">
    <location>
        <begin position="24"/>
        <end position="45"/>
    </location>
</feature>
<feature type="transmembrane region" description="Helical" evidence="2">
    <location>
        <begin position="139"/>
        <end position="161"/>
    </location>
</feature>
<feature type="region of interest" description="Disordered" evidence="1">
    <location>
        <begin position="72"/>
        <end position="130"/>
    </location>
</feature>
<feature type="compositionally biased region" description="Acidic residues" evidence="1">
    <location>
        <begin position="181"/>
        <end position="191"/>
    </location>
</feature>
<evidence type="ECO:0000256" key="1">
    <source>
        <dbReference type="SAM" id="MobiDB-lite"/>
    </source>
</evidence>
<proteinExistence type="predicted"/>
<organism evidence="3">
    <name type="scientific">bioreactor metagenome</name>
    <dbReference type="NCBI Taxonomy" id="1076179"/>
    <lineage>
        <taxon>unclassified sequences</taxon>
        <taxon>metagenomes</taxon>
        <taxon>ecological metagenomes</taxon>
    </lineage>
</organism>
<dbReference type="EMBL" id="VSSQ01044457">
    <property type="protein sequence ID" value="MPM98282.1"/>
    <property type="molecule type" value="Genomic_DNA"/>
</dbReference>
<evidence type="ECO:0000256" key="2">
    <source>
        <dbReference type="SAM" id="Phobius"/>
    </source>
</evidence>
<keyword evidence="2" id="KW-1133">Transmembrane helix</keyword>
<dbReference type="AlphaFoldDB" id="A0A645EC98"/>
<evidence type="ECO:0008006" key="4">
    <source>
        <dbReference type="Google" id="ProtNLM"/>
    </source>
</evidence>
<name>A0A645EC98_9ZZZZ</name>
<keyword evidence="2" id="KW-0472">Membrane</keyword>
<feature type="compositionally biased region" description="Low complexity" evidence="1">
    <location>
        <begin position="86"/>
        <end position="103"/>
    </location>
</feature>
<reference evidence="3" key="1">
    <citation type="submission" date="2019-08" db="EMBL/GenBank/DDBJ databases">
        <authorList>
            <person name="Kucharzyk K."/>
            <person name="Murdoch R.W."/>
            <person name="Higgins S."/>
            <person name="Loffler F."/>
        </authorList>
    </citation>
    <scope>NUCLEOTIDE SEQUENCE</scope>
</reference>